<feature type="domain" description="EamA" evidence="2">
    <location>
        <begin position="161"/>
        <end position="291"/>
    </location>
</feature>
<feature type="domain" description="EamA" evidence="2">
    <location>
        <begin position="21"/>
        <end position="151"/>
    </location>
</feature>
<dbReference type="RefSeq" id="WP_093117044.1">
    <property type="nucleotide sequence ID" value="NZ_FODS01000006.1"/>
</dbReference>
<organism evidence="3 4">
    <name type="scientific">Salinihabitans flavidus</name>
    <dbReference type="NCBI Taxonomy" id="569882"/>
    <lineage>
        <taxon>Bacteria</taxon>
        <taxon>Pseudomonadati</taxon>
        <taxon>Pseudomonadota</taxon>
        <taxon>Alphaproteobacteria</taxon>
        <taxon>Rhodobacterales</taxon>
        <taxon>Roseobacteraceae</taxon>
        <taxon>Salinihabitans</taxon>
    </lineage>
</organism>
<feature type="transmembrane region" description="Helical" evidence="1">
    <location>
        <begin position="275"/>
        <end position="293"/>
    </location>
</feature>
<feature type="transmembrane region" description="Helical" evidence="1">
    <location>
        <begin position="12"/>
        <end position="35"/>
    </location>
</feature>
<dbReference type="Pfam" id="PF00892">
    <property type="entry name" value="EamA"/>
    <property type="match status" value="2"/>
</dbReference>
<feature type="transmembrane region" description="Helical" evidence="1">
    <location>
        <begin position="221"/>
        <end position="240"/>
    </location>
</feature>
<sequence>MSAPATNAPIGVLPGGIALLGGVLVVLYTVVISSADAITKFISHGYAAPQLFCVSGGLVAALCYISARARGGRGGLRTGCPRALALRAALTVAGSVAFFEAFRQLPFAEVFLFIGMVPIFAGLLSGLILDERVRPTAWTALLVGFVGVLFLFPEGLASVSFGHGVALLACLAGALSMVLARYIGKRESNSLAQVFHTNLALCLVMGIALPFVYRPMPLADMLWVLAYAGCLFAARWLLVVSLRMMPAYVVTPLMNLQFIWMVVLGAVFFGEWPPVATYLGVVIVIGSGLFLIYDQSRTVPAVKRSAG</sequence>
<feature type="transmembrane region" description="Helical" evidence="1">
    <location>
        <begin position="136"/>
        <end position="153"/>
    </location>
</feature>
<dbReference type="InterPro" id="IPR000620">
    <property type="entry name" value="EamA_dom"/>
</dbReference>
<keyword evidence="1" id="KW-1133">Transmembrane helix</keyword>
<dbReference type="OrthoDB" id="7818056at2"/>
<dbReference type="PANTHER" id="PTHR22911">
    <property type="entry name" value="ACYL-MALONYL CONDENSING ENZYME-RELATED"/>
    <property type="match status" value="1"/>
</dbReference>
<feature type="transmembrane region" description="Helical" evidence="1">
    <location>
        <begin position="110"/>
        <end position="129"/>
    </location>
</feature>
<name>A0A1H8QHR7_9RHOB</name>
<dbReference type="Gene3D" id="1.10.3730.20">
    <property type="match status" value="1"/>
</dbReference>
<keyword evidence="1" id="KW-0472">Membrane</keyword>
<reference evidence="3 4" key="1">
    <citation type="submission" date="2016-10" db="EMBL/GenBank/DDBJ databases">
        <authorList>
            <person name="de Groot N.N."/>
        </authorList>
    </citation>
    <scope>NUCLEOTIDE SEQUENCE [LARGE SCALE GENOMIC DNA]</scope>
    <source>
        <strain evidence="3 4">DSM 27842</strain>
    </source>
</reference>
<dbReference type="AlphaFoldDB" id="A0A1H8QHR7"/>
<dbReference type="PANTHER" id="PTHR22911:SF135">
    <property type="entry name" value="BLR4310 PROTEIN"/>
    <property type="match status" value="1"/>
</dbReference>
<evidence type="ECO:0000313" key="3">
    <source>
        <dbReference type="EMBL" id="SEO53343.1"/>
    </source>
</evidence>
<dbReference type="STRING" id="569882.SAMN04490248_106159"/>
<keyword evidence="1" id="KW-0812">Transmembrane</keyword>
<feature type="transmembrane region" description="Helical" evidence="1">
    <location>
        <begin position="247"/>
        <end position="269"/>
    </location>
</feature>
<accession>A0A1H8QHR7</accession>
<dbReference type="InterPro" id="IPR037185">
    <property type="entry name" value="EmrE-like"/>
</dbReference>
<evidence type="ECO:0000313" key="4">
    <source>
        <dbReference type="Proteomes" id="UP000198893"/>
    </source>
</evidence>
<feature type="transmembrane region" description="Helical" evidence="1">
    <location>
        <begin position="195"/>
        <end position="215"/>
    </location>
</feature>
<feature type="transmembrane region" description="Helical" evidence="1">
    <location>
        <begin position="165"/>
        <end position="183"/>
    </location>
</feature>
<dbReference type="Proteomes" id="UP000198893">
    <property type="component" value="Unassembled WGS sequence"/>
</dbReference>
<feature type="transmembrane region" description="Helical" evidence="1">
    <location>
        <begin position="47"/>
        <end position="67"/>
    </location>
</feature>
<evidence type="ECO:0000259" key="2">
    <source>
        <dbReference type="Pfam" id="PF00892"/>
    </source>
</evidence>
<proteinExistence type="predicted"/>
<protein>
    <submittedName>
        <fullName evidence="3">EamA-like transporter family protein</fullName>
    </submittedName>
</protein>
<dbReference type="EMBL" id="FODS01000006">
    <property type="protein sequence ID" value="SEO53343.1"/>
    <property type="molecule type" value="Genomic_DNA"/>
</dbReference>
<dbReference type="GO" id="GO:0016020">
    <property type="term" value="C:membrane"/>
    <property type="evidence" value="ECO:0007669"/>
    <property type="project" value="InterPro"/>
</dbReference>
<evidence type="ECO:0000256" key="1">
    <source>
        <dbReference type="SAM" id="Phobius"/>
    </source>
</evidence>
<keyword evidence="4" id="KW-1185">Reference proteome</keyword>
<gene>
    <name evidence="3" type="ORF">SAMN04490248_106159</name>
</gene>
<dbReference type="SUPFAM" id="SSF103481">
    <property type="entry name" value="Multidrug resistance efflux transporter EmrE"/>
    <property type="match status" value="2"/>
</dbReference>